<dbReference type="Gene3D" id="3.40.50.1820">
    <property type="entry name" value="alpha/beta hydrolase"/>
    <property type="match status" value="1"/>
</dbReference>
<dbReference type="KEGG" id="sper:EW093_06235"/>
<dbReference type="InterPro" id="IPR029058">
    <property type="entry name" value="AB_hydrolase_fold"/>
</dbReference>
<name>A0A5C1Q8E0_9SPIO</name>
<dbReference type="InterPro" id="IPR049492">
    <property type="entry name" value="BD-FAE-like_dom"/>
</dbReference>
<evidence type="ECO:0000313" key="3">
    <source>
        <dbReference type="EMBL" id="QEN04315.1"/>
    </source>
</evidence>
<evidence type="ECO:0000256" key="1">
    <source>
        <dbReference type="ARBA" id="ARBA00022801"/>
    </source>
</evidence>
<gene>
    <name evidence="3" type="ORF">EW093_06235</name>
</gene>
<accession>A0A5C1Q8E0</accession>
<dbReference type="OrthoDB" id="9794725at2"/>
<dbReference type="PANTHER" id="PTHR48081">
    <property type="entry name" value="AB HYDROLASE SUPERFAMILY PROTEIN C4A8.06C"/>
    <property type="match status" value="1"/>
</dbReference>
<protein>
    <submittedName>
        <fullName evidence="3">Alpha/beta hydrolase</fullName>
    </submittedName>
</protein>
<dbReference type="PANTHER" id="PTHR48081:SF6">
    <property type="entry name" value="PEPTIDASE S9 PROLYL OLIGOPEPTIDASE CATALYTIC DOMAIN-CONTAINING PROTEIN"/>
    <property type="match status" value="1"/>
</dbReference>
<dbReference type="GO" id="GO:0016787">
    <property type="term" value="F:hydrolase activity"/>
    <property type="evidence" value="ECO:0007669"/>
    <property type="project" value="UniProtKB-KW"/>
</dbReference>
<sequence>MLNIEIDLWDGLDFNQISEERPKLTSYILNSNKKVPTVIICPGGGYQYRSKREGEPIAISFNNAGYNAFVLEYSVAPYTHPQPILDLARSLTIIRQNSETWNIDIDNIIVCGFSAGGHLAASIGVLWSSNLFIGVSGIDTKLIKPNKLILAYPVITSGEFSHRGSFKNLLGEFPKRDELELLSLENQVDHNTPETFIWHTLEDGAVPMENSLFFVHKLRSFNIPFEFHIYPYGGHGLSLAIPLTSDEECQINSHVSRWMDQCLSWLNQSKQSKP</sequence>
<feature type="domain" description="BD-FAE-like" evidence="2">
    <location>
        <begin position="31"/>
        <end position="218"/>
    </location>
</feature>
<dbReference type="EMBL" id="CP035807">
    <property type="protein sequence ID" value="QEN04315.1"/>
    <property type="molecule type" value="Genomic_DNA"/>
</dbReference>
<dbReference type="InterPro" id="IPR050300">
    <property type="entry name" value="GDXG_lipolytic_enzyme"/>
</dbReference>
<proteinExistence type="predicted"/>
<keyword evidence="1 3" id="KW-0378">Hydrolase</keyword>
<reference evidence="3 4" key="1">
    <citation type="submission" date="2019-02" db="EMBL/GenBank/DDBJ databases">
        <authorList>
            <person name="Fomenkov A."/>
            <person name="Dubinina G."/>
            <person name="Grabovich M."/>
            <person name="Vincze T."/>
            <person name="Roberts R.J."/>
        </authorList>
    </citation>
    <scope>NUCLEOTIDE SEQUENCE [LARGE SCALE GENOMIC DNA]</scope>
    <source>
        <strain evidence="3 4">P</strain>
    </source>
</reference>
<organism evidence="3 4">
    <name type="scientific">Thiospirochaeta perfilievii</name>
    <dbReference type="NCBI Taxonomy" id="252967"/>
    <lineage>
        <taxon>Bacteria</taxon>
        <taxon>Pseudomonadati</taxon>
        <taxon>Spirochaetota</taxon>
        <taxon>Spirochaetia</taxon>
        <taxon>Spirochaetales</taxon>
        <taxon>Spirochaetaceae</taxon>
        <taxon>Thiospirochaeta</taxon>
    </lineage>
</organism>
<dbReference type="AlphaFoldDB" id="A0A5C1Q8E0"/>
<dbReference type="Proteomes" id="UP000323824">
    <property type="component" value="Chromosome"/>
</dbReference>
<keyword evidence="4" id="KW-1185">Reference proteome</keyword>
<dbReference type="RefSeq" id="WP_149567563.1">
    <property type="nucleotide sequence ID" value="NZ_CP035807.1"/>
</dbReference>
<reference evidence="3 4" key="2">
    <citation type="submission" date="2019-09" db="EMBL/GenBank/DDBJ databases">
        <title>Complete Genome Sequence and Methylome Analysis of free living Spirochaetas.</title>
        <authorList>
            <person name="Leshcheva N."/>
            <person name="Mikheeva N."/>
        </authorList>
    </citation>
    <scope>NUCLEOTIDE SEQUENCE [LARGE SCALE GENOMIC DNA]</scope>
    <source>
        <strain evidence="3 4">P</strain>
    </source>
</reference>
<dbReference type="SUPFAM" id="SSF53474">
    <property type="entry name" value="alpha/beta-Hydrolases"/>
    <property type="match status" value="1"/>
</dbReference>
<evidence type="ECO:0000259" key="2">
    <source>
        <dbReference type="Pfam" id="PF20434"/>
    </source>
</evidence>
<evidence type="ECO:0000313" key="4">
    <source>
        <dbReference type="Proteomes" id="UP000323824"/>
    </source>
</evidence>
<dbReference type="Pfam" id="PF20434">
    <property type="entry name" value="BD-FAE"/>
    <property type="match status" value="1"/>
</dbReference>